<dbReference type="PRINTS" id="PR00509">
    <property type="entry name" value="PGMPMM"/>
</dbReference>
<name>A0A1C3E5X8_9PLAN</name>
<gene>
    <name evidence="12" type="ORF">A6X21_13230</name>
</gene>
<keyword evidence="13" id="KW-1185">Reference proteome</keyword>
<dbReference type="STRING" id="1841610.A6X21_13230"/>
<evidence type="ECO:0000313" key="12">
    <source>
        <dbReference type="EMBL" id="ODA28640.1"/>
    </source>
</evidence>
<comment type="similarity">
    <text evidence="2 7">Belongs to the phosphohexose mutase family.</text>
</comment>
<dbReference type="GO" id="GO:0009252">
    <property type="term" value="P:peptidoglycan biosynthetic process"/>
    <property type="evidence" value="ECO:0007669"/>
    <property type="project" value="TreeGrafter"/>
</dbReference>
<dbReference type="InterPro" id="IPR005843">
    <property type="entry name" value="A-D-PHexomutase_C"/>
</dbReference>
<feature type="domain" description="Alpha-D-phosphohexomutase C-terminal" evidence="8">
    <location>
        <begin position="394"/>
        <end position="439"/>
    </location>
</feature>
<dbReference type="Pfam" id="PF00408">
    <property type="entry name" value="PGM_PMM_IV"/>
    <property type="match status" value="1"/>
</dbReference>
<dbReference type="AlphaFoldDB" id="A0A1C3E5X8"/>
<dbReference type="InterPro" id="IPR016066">
    <property type="entry name" value="A-D-PHexomutase_CS"/>
</dbReference>
<dbReference type="PANTHER" id="PTHR42946:SF1">
    <property type="entry name" value="PHOSPHOGLUCOMUTASE (ALPHA-D-GLUCOSE-1,6-BISPHOSPHATE-DEPENDENT)"/>
    <property type="match status" value="1"/>
</dbReference>
<dbReference type="Pfam" id="PF02878">
    <property type="entry name" value="PGM_PMM_I"/>
    <property type="match status" value="1"/>
</dbReference>
<keyword evidence="3" id="KW-0597">Phosphoprotein</keyword>
<dbReference type="PROSITE" id="PS00710">
    <property type="entry name" value="PGM_PMM"/>
    <property type="match status" value="1"/>
</dbReference>
<evidence type="ECO:0000259" key="9">
    <source>
        <dbReference type="Pfam" id="PF02878"/>
    </source>
</evidence>
<dbReference type="RefSeq" id="WP_068852101.1">
    <property type="nucleotide sequence ID" value="NZ_LYDR01000152.1"/>
</dbReference>
<evidence type="ECO:0000259" key="8">
    <source>
        <dbReference type="Pfam" id="PF00408"/>
    </source>
</evidence>
<protein>
    <submittedName>
        <fullName evidence="12">Phosphoglucosamine mutase</fullName>
    </submittedName>
</protein>
<dbReference type="InterPro" id="IPR005845">
    <property type="entry name" value="A-D-PHexomutase_a/b/a-II"/>
</dbReference>
<keyword evidence="4 7" id="KW-0479">Metal-binding</keyword>
<evidence type="ECO:0000259" key="11">
    <source>
        <dbReference type="Pfam" id="PF02880"/>
    </source>
</evidence>
<dbReference type="GO" id="GO:0004615">
    <property type="term" value="F:phosphomannomutase activity"/>
    <property type="evidence" value="ECO:0007669"/>
    <property type="project" value="TreeGrafter"/>
</dbReference>
<comment type="caution">
    <text evidence="12">The sequence shown here is derived from an EMBL/GenBank/DDBJ whole genome shotgun (WGS) entry which is preliminary data.</text>
</comment>
<evidence type="ECO:0000256" key="4">
    <source>
        <dbReference type="ARBA" id="ARBA00022723"/>
    </source>
</evidence>
<evidence type="ECO:0000313" key="13">
    <source>
        <dbReference type="Proteomes" id="UP000094828"/>
    </source>
</evidence>
<dbReference type="Pfam" id="PF02880">
    <property type="entry name" value="PGM_PMM_III"/>
    <property type="match status" value="1"/>
</dbReference>
<dbReference type="InterPro" id="IPR016055">
    <property type="entry name" value="A-D-PHexomutase_a/b/a-I/II/III"/>
</dbReference>
<evidence type="ECO:0000259" key="10">
    <source>
        <dbReference type="Pfam" id="PF02879"/>
    </source>
</evidence>
<dbReference type="GO" id="GO:0000287">
    <property type="term" value="F:magnesium ion binding"/>
    <property type="evidence" value="ECO:0007669"/>
    <property type="project" value="InterPro"/>
</dbReference>
<feature type="domain" description="Alpha-D-phosphohexomutase alpha/beta/alpha" evidence="9">
    <location>
        <begin position="9"/>
        <end position="130"/>
    </location>
</feature>
<sequence>MGERILSISGLRGVVGDGLDPEYVVRFAAALGTWLKGGHVVLSRDGRTTGDMLRHAAIAGLTAAGCRVTDLGIATTPTCGVAVQQLGAAGGLQITASHNPIEWNGLKPFSARGSVLNATQGKELLEILEKRGPTYRSWETVGSVVEDPSAALCHLSRVNALIDLPVVQSRKFKVVLDCTHGSGSILSPDWLRSLGCEVVVLGGVADGRFEHPAEPLRENLTSLMDAVRAHHADVGFAQDPDADRLAIVDEAGHYIGEELTLALCVDHVLSRGKGAVVVNGSTSRTTADIAARYGCEFIRSAVGEANVVARMIEVHALIGGEGNGGVIEPKVGYVRDSLVSMAYVLHALALKKCRLSEWVSTLPSYTIVKDKITCGRESVQPACDRLKEIFSDASIVEGDGLRLDWSDRWVQVRASNTEPIIRMIAEAPQAADAQQLVDRAKSVVAQIVNG</sequence>
<comment type="cofactor">
    <cofactor evidence="1">
        <name>Mg(2+)</name>
        <dbReference type="ChEBI" id="CHEBI:18420"/>
    </cofactor>
</comment>
<dbReference type="SUPFAM" id="SSF53738">
    <property type="entry name" value="Phosphoglucomutase, first 3 domains"/>
    <property type="match status" value="3"/>
</dbReference>
<accession>A0A1C3E5X8</accession>
<reference evidence="12 13" key="1">
    <citation type="submission" date="2016-05" db="EMBL/GenBank/DDBJ databases">
        <title>Genomic and physiological characterization of Planctopirus sp. isolated from fresh water lake.</title>
        <authorList>
            <person name="Subhash Y."/>
            <person name="Ramana C."/>
        </authorList>
    </citation>
    <scope>NUCLEOTIDE SEQUENCE [LARGE SCALE GENOMIC DNA]</scope>
    <source>
        <strain evidence="12 13">JC280</strain>
    </source>
</reference>
<dbReference type="InterPro" id="IPR050060">
    <property type="entry name" value="Phosphoglucosamine_mutase"/>
</dbReference>
<dbReference type="Gene3D" id="3.30.310.50">
    <property type="entry name" value="Alpha-D-phosphohexomutase, C-terminal domain"/>
    <property type="match status" value="1"/>
</dbReference>
<evidence type="ECO:0000256" key="6">
    <source>
        <dbReference type="ARBA" id="ARBA00023235"/>
    </source>
</evidence>
<evidence type="ECO:0000256" key="2">
    <source>
        <dbReference type="ARBA" id="ARBA00010231"/>
    </source>
</evidence>
<dbReference type="PANTHER" id="PTHR42946">
    <property type="entry name" value="PHOSPHOHEXOSE MUTASE"/>
    <property type="match status" value="1"/>
</dbReference>
<feature type="domain" description="Alpha-D-phosphohexomutase alpha/beta/alpha" evidence="11">
    <location>
        <begin position="260"/>
        <end position="362"/>
    </location>
</feature>
<dbReference type="NCBIfam" id="TIGR03990">
    <property type="entry name" value="Arch_GlmM"/>
    <property type="match status" value="1"/>
</dbReference>
<dbReference type="GO" id="GO:0005829">
    <property type="term" value="C:cytosol"/>
    <property type="evidence" value="ECO:0007669"/>
    <property type="project" value="TreeGrafter"/>
</dbReference>
<dbReference type="EMBL" id="LYDR01000152">
    <property type="protein sequence ID" value="ODA28640.1"/>
    <property type="molecule type" value="Genomic_DNA"/>
</dbReference>
<keyword evidence="5 7" id="KW-0460">Magnesium</keyword>
<dbReference type="GO" id="GO:0006048">
    <property type="term" value="P:UDP-N-acetylglucosamine biosynthetic process"/>
    <property type="evidence" value="ECO:0007669"/>
    <property type="project" value="TreeGrafter"/>
</dbReference>
<dbReference type="InterPro" id="IPR005844">
    <property type="entry name" value="A-D-PHexomutase_a/b/a-I"/>
</dbReference>
<keyword evidence="6" id="KW-0413">Isomerase</keyword>
<dbReference type="GO" id="GO:0008966">
    <property type="term" value="F:phosphoglucosamine mutase activity"/>
    <property type="evidence" value="ECO:0007669"/>
    <property type="project" value="InterPro"/>
</dbReference>
<dbReference type="InterPro" id="IPR005846">
    <property type="entry name" value="A-D-PHexomutase_a/b/a-III"/>
</dbReference>
<dbReference type="Proteomes" id="UP000094828">
    <property type="component" value="Unassembled WGS sequence"/>
</dbReference>
<feature type="domain" description="Alpha-D-phosphohexomutase alpha/beta/alpha" evidence="10">
    <location>
        <begin position="156"/>
        <end position="252"/>
    </location>
</feature>
<evidence type="ECO:0000256" key="5">
    <source>
        <dbReference type="ARBA" id="ARBA00022842"/>
    </source>
</evidence>
<dbReference type="GO" id="GO:0005975">
    <property type="term" value="P:carbohydrate metabolic process"/>
    <property type="evidence" value="ECO:0007669"/>
    <property type="project" value="InterPro"/>
</dbReference>
<organism evidence="12 13">
    <name type="scientific">Planctopirus hydrillae</name>
    <dbReference type="NCBI Taxonomy" id="1841610"/>
    <lineage>
        <taxon>Bacteria</taxon>
        <taxon>Pseudomonadati</taxon>
        <taxon>Planctomycetota</taxon>
        <taxon>Planctomycetia</taxon>
        <taxon>Planctomycetales</taxon>
        <taxon>Planctomycetaceae</taxon>
        <taxon>Planctopirus</taxon>
    </lineage>
</organism>
<dbReference type="SUPFAM" id="SSF55957">
    <property type="entry name" value="Phosphoglucomutase, C-terminal domain"/>
    <property type="match status" value="1"/>
</dbReference>
<dbReference type="InterPro" id="IPR036900">
    <property type="entry name" value="A-D-PHexomutase_C_sf"/>
</dbReference>
<evidence type="ECO:0000256" key="1">
    <source>
        <dbReference type="ARBA" id="ARBA00001946"/>
    </source>
</evidence>
<dbReference type="Pfam" id="PF02879">
    <property type="entry name" value="PGM_PMM_II"/>
    <property type="match status" value="1"/>
</dbReference>
<dbReference type="OrthoDB" id="9806956at2"/>
<dbReference type="Gene3D" id="3.40.120.10">
    <property type="entry name" value="Alpha-D-Glucose-1,6-Bisphosphate, subunit A, domain 3"/>
    <property type="match status" value="3"/>
</dbReference>
<proteinExistence type="inferred from homology"/>
<evidence type="ECO:0000256" key="3">
    <source>
        <dbReference type="ARBA" id="ARBA00022553"/>
    </source>
</evidence>
<dbReference type="InterPro" id="IPR005841">
    <property type="entry name" value="Alpha-D-phosphohexomutase_SF"/>
</dbReference>
<evidence type="ECO:0000256" key="7">
    <source>
        <dbReference type="RuleBase" id="RU004326"/>
    </source>
</evidence>
<dbReference type="InterPro" id="IPR024086">
    <property type="entry name" value="GlmM_arc-type"/>
</dbReference>